<dbReference type="RefSeq" id="XP_028475236.1">
    <property type="nucleotide sequence ID" value="XM_028624164.1"/>
</dbReference>
<dbReference type="EMBL" id="RSCE01000008">
    <property type="protein sequence ID" value="RSH80289.1"/>
    <property type="molecule type" value="Genomic_DNA"/>
</dbReference>
<feature type="region of interest" description="Disordered" evidence="5">
    <location>
        <begin position="21"/>
        <end position="49"/>
    </location>
</feature>
<dbReference type="PANTHER" id="PTHR22602">
    <property type="entry name" value="TRANSFERASE CAF17, MITOCHONDRIAL-RELATED"/>
    <property type="match status" value="1"/>
</dbReference>
<reference evidence="6 7" key="1">
    <citation type="submission" date="2018-11" db="EMBL/GenBank/DDBJ databases">
        <title>Genome sequence of Apiotrichum porosum DSM 27194.</title>
        <authorList>
            <person name="Aliyu H."/>
            <person name="Gorte O."/>
            <person name="Ochsenreither K."/>
        </authorList>
    </citation>
    <scope>NUCLEOTIDE SEQUENCE [LARGE SCALE GENOMIC DNA]</scope>
    <source>
        <strain evidence="6 7">DSM 27194</strain>
    </source>
</reference>
<keyword evidence="3" id="KW-0496">Mitochondrion</keyword>
<dbReference type="OrthoDB" id="191995at2759"/>
<keyword evidence="2" id="KW-0809">Transit peptide</keyword>
<protein>
    <submittedName>
        <fullName evidence="6">Ccr4 associated factor</fullName>
    </submittedName>
</protein>
<evidence type="ECO:0000313" key="7">
    <source>
        <dbReference type="Proteomes" id="UP000279236"/>
    </source>
</evidence>
<dbReference type="GeneID" id="39593405"/>
<dbReference type="AlphaFoldDB" id="A0A427XMY6"/>
<comment type="caution">
    <text evidence="6">The sequence shown here is derived from an EMBL/GenBank/DDBJ whole genome shotgun (WGS) entry which is preliminary data.</text>
</comment>
<dbReference type="PANTHER" id="PTHR22602:SF0">
    <property type="entry name" value="TRANSFERASE CAF17, MITOCHONDRIAL-RELATED"/>
    <property type="match status" value="1"/>
</dbReference>
<dbReference type="Gene3D" id="3.30.1360.120">
    <property type="entry name" value="Probable tRNA modification gtpase trme, domain 1"/>
    <property type="match status" value="1"/>
</dbReference>
<evidence type="ECO:0000256" key="2">
    <source>
        <dbReference type="ARBA" id="ARBA00022946"/>
    </source>
</evidence>
<dbReference type="GO" id="GO:0005759">
    <property type="term" value="C:mitochondrial matrix"/>
    <property type="evidence" value="ECO:0007669"/>
    <property type="project" value="TreeGrafter"/>
</dbReference>
<evidence type="ECO:0000256" key="5">
    <source>
        <dbReference type="SAM" id="MobiDB-lite"/>
    </source>
</evidence>
<accession>A0A427XMY6</accession>
<evidence type="ECO:0000256" key="3">
    <source>
        <dbReference type="ARBA" id="ARBA00023128"/>
    </source>
</evidence>
<dbReference type="InterPro" id="IPR017703">
    <property type="entry name" value="YgfZ/GCV_T_CS"/>
</dbReference>
<name>A0A427XMY6_9TREE</name>
<keyword evidence="7" id="KW-1185">Reference proteome</keyword>
<gene>
    <name evidence="6" type="primary">CAF17</name>
    <name evidence="6" type="ORF">EHS24_008862</name>
</gene>
<dbReference type="NCBIfam" id="TIGR03317">
    <property type="entry name" value="ygfZ_signature"/>
    <property type="match status" value="1"/>
</dbReference>
<dbReference type="InterPro" id="IPR027266">
    <property type="entry name" value="TrmE/GcvT-like"/>
</dbReference>
<dbReference type="Proteomes" id="UP000279236">
    <property type="component" value="Unassembled WGS sequence"/>
</dbReference>
<evidence type="ECO:0000313" key="6">
    <source>
        <dbReference type="EMBL" id="RSH80289.1"/>
    </source>
</evidence>
<dbReference type="InterPro" id="IPR045179">
    <property type="entry name" value="YgfZ/GcvT"/>
</dbReference>
<comment type="subcellular location">
    <subcellularLocation>
        <location evidence="1">Mitochondrion</location>
    </subcellularLocation>
</comment>
<organism evidence="6 7">
    <name type="scientific">Apiotrichum porosum</name>
    <dbReference type="NCBI Taxonomy" id="105984"/>
    <lineage>
        <taxon>Eukaryota</taxon>
        <taxon>Fungi</taxon>
        <taxon>Dikarya</taxon>
        <taxon>Basidiomycota</taxon>
        <taxon>Agaricomycotina</taxon>
        <taxon>Tremellomycetes</taxon>
        <taxon>Trichosporonales</taxon>
        <taxon>Trichosporonaceae</taxon>
        <taxon>Apiotrichum</taxon>
    </lineage>
</organism>
<evidence type="ECO:0000256" key="4">
    <source>
        <dbReference type="ARBA" id="ARBA00093447"/>
    </source>
</evidence>
<comment type="similarity">
    <text evidence="4">Belongs to the GcvT family. CAF17/IBA57 subfamily.</text>
</comment>
<dbReference type="STRING" id="105984.A0A427XMY6"/>
<evidence type="ECO:0000256" key="1">
    <source>
        <dbReference type="ARBA" id="ARBA00004173"/>
    </source>
</evidence>
<sequence>MLVKSQAAAAAAAAPRWARALSATAPTRDASATTSAAPPRATPRAAPLPTRSVLEVSGPDAQKFLKGQMCKDVESLGGGYSGFLNASGRVLHTVFSIPTEPTKYLIAHDSGPDQPSPLDKLLPPFRLRSKVRIRDVSDAWDVWGAWGSQDVGDSPAPTATWRFGSGGAAERLWTWEDGERASLNLADGEVGCWDLRAGWGQYGMGRKLFVPKGQKPSLLAHHDLVTPDDYDLYRMFLGVPEGSAEIVPGTALPLESCMDVQGGVDFRKGCYLGQELTVRTYHTGATRKRILPIRLFPLDGSASPLAAVPASYPAMGPAPAAVDITYTPPPTAASKKSRSAGRILALHPMASNVGLALVRLEFAERVWGHGLDLTVADYASGLHGTLTAEIDGKQWGVYVGHGEAYASALAHTPPPPPPEE</sequence>
<dbReference type="SUPFAM" id="SSF103025">
    <property type="entry name" value="Folate-binding domain"/>
    <property type="match status" value="1"/>
</dbReference>
<proteinExistence type="inferred from homology"/>
<dbReference type="GO" id="GO:0016226">
    <property type="term" value="P:iron-sulfur cluster assembly"/>
    <property type="evidence" value="ECO:0007669"/>
    <property type="project" value="TreeGrafter"/>
</dbReference>